<protein>
    <submittedName>
        <fullName evidence="3">Uncharacterized protein</fullName>
    </submittedName>
</protein>
<evidence type="ECO:0000313" key="4">
    <source>
        <dbReference type="Proteomes" id="UP000076420"/>
    </source>
</evidence>
<name>A0A2C9KRB5_BIOGL</name>
<feature type="region of interest" description="Disordered" evidence="2">
    <location>
        <begin position="366"/>
        <end position="387"/>
    </location>
</feature>
<feature type="coiled-coil region" evidence="1">
    <location>
        <begin position="106"/>
        <end position="317"/>
    </location>
</feature>
<dbReference type="Proteomes" id="UP000076420">
    <property type="component" value="Unassembled WGS sequence"/>
</dbReference>
<evidence type="ECO:0000256" key="1">
    <source>
        <dbReference type="SAM" id="Coils"/>
    </source>
</evidence>
<sequence>MEKEIDDNAVNDPNHNQNQQSQRIPRELLHDQQQRLSHKHIKTLTFLQHVAKENKALKDRISFLEESLENYKSHHGDIGFVNNSNEELQIIKEAYLASTEEIKKLSSKHSNEIVRIQDEKSELERKLKEQILKMHHEIEALKAANNDLRDTVAEENQTETKQEVQEILKQNAMLENQNEELRNELESLREDLHIIQSKQGSEMTKLHDLKEENKLLKQNLQEIQQISKETEFRLDKALKELSDRSKTEEQETSMIEKLHEKVENLQLEYQQRLQFEAQMKQDFHELQSLKDDLMKCNAQLQTELENLLSEYGQLALDYNKLKKHFKQMEDQKSFKDFVLLKREVNILRDENDFLKLKTRPDVLMLKEEAPPHPPSIPKKKASLDGTRNRAKKCLAITSDINST</sequence>
<dbReference type="OrthoDB" id="10058798at2759"/>
<gene>
    <name evidence="3" type="primary">106061234</name>
</gene>
<keyword evidence="1" id="KW-0175">Coiled coil</keyword>
<feature type="coiled-coil region" evidence="1">
    <location>
        <begin position="47"/>
        <end position="74"/>
    </location>
</feature>
<dbReference type="AlphaFoldDB" id="A0A2C9KRB5"/>
<dbReference type="VEuPathDB" id="VectorBase:BGLB022618"/>
<proteinExistence type="predicted"/>
<dbReference type="STRING" id="6526.A0A2C9KRB5"/>
<reference evidence="3" key="1">
    <citation type="submission" date="2020-05" db="UniProtKB">
        <authorList>
            <consortium name="EnsemblMetazoa"/>
        </authorList>
    </citation>
    <scope>IDENTIFICATION</scope>
    <source>
        <strain evidence="3">BB02</strain>
    </source>
</reference>
<dbReference type="RefSeq" id="XP_013074759.2">
    <property type="nucleotide sequence ID" value="XM_013219305.2"/>
</dbReference>
<accession>A0A2C9KRB5</accession>
<dbReference type="EnsemblMetazoa" id="BGLB022618-RA">
    <property type="protein sequence ID" value="BGLB022618-PA"/>
    <property type="gene ID" value="BGLB022618"/>
</dbReference>
<dbReference type="VEuPathDB" id="VectorBase:BGLAX_040195"/>
<organism evidence="3 4">
    <name type="scientific">Biomphalaria glabrata</name>
    <name type="common">Bloodfluke planorb</name>
    <name type="synonym">Freshwater snail</name>
    <dbReference type="NCBI Taxonomy" id="6526"/>
    <lineage>
        <taxon>Eukaryota</taxon>
        <taxon>Metazoa</taxon>
        <taxon>Spiralia</taxon>
        <taxon>Lophotrochozoa</taxon>
        <taxon>Mollusca</taxon>
        <taxon>Gastropoda</taxon>
        <taxon>Heterobranchia</taxon>
        <taxon>Euthyneura</taxon>
        <taxon>Panpulmonata</taxon>
        <taxon>Hygrophila</taxon>
        <taxon>Lymnaeoidea</taxon>
        <taxon>Planorbidae</taxon>
        <taxon>Biomphalaria</taxon>
    </lineage>
</organism>
<feature type="compositionally biased region" description="Polar residues" evidence="2">
    <location>
        <begin position="11"/>
        <end position="23"/>
    </location>
</feature>
<dbReference type="KEGG" id="bgt:106061234"/>
<evidence type="ECO:0000256" key="2">
    <source>
        <dbReference type="SAM" id="MobiDB-lite"/>
    </source>
</evidence>
<feature type="region of interest" description="Disordered" evidence="2">
    <location>
        <begin position="1"/>
        <end position="24"/>
    </location>
</feature>
<evidence type="ECO:0000313" key="3">
    <source>
        <dbReference type="EnsemblMetazoa" id="BGLB022618-PA"/>
    </source>
</evidence>